<sequence>MEQTWTRDYFAEDDGEMVPRTSHTSAFLSDTKDRGPPAQSQTWRSGEKVPFGHSLRAFERPLQVQTQALRDFEKHLNDLKKENFSLKLRIYFLEERMQQKYEASREDVYKRNIELKVEVESLKRELQDKKQHLDKTCADVENLNSHNEAELRRQFEERQKETEHVYELLENKIQLLQEESRLAKNEAARMAALVEAEKLKGVTKDRGEEPGHQVKSDQYTEALAQRDKRIEELSQSLAAQEKLVEQLSQEKQHLLELLEEPATMDVQPVTEELLKQQKLNSDETVITQQSVSDSHLAELQEKIQQTEAANKILQEKLNEMSCELKSAQESSQKQDGTIQSLKETLKSRESETEELYQVIEGQNDTMAKLREMLHQSQLGQLHNSEGTSPAQQQVALLDLQSTLFCSQLEIQKLQRMVRQKERQLADAKRCVQLVEAAAQEREQQKEASWKHNQELRKALQQLQAELQNKSQQLHTLEAEKYSEIRTQEQHIQHLSHSLSHKEQLLQEFRELLQYRDNLDRTLEANEMLLEKLRQRIQDRDVALERAIDEKFSTLEEKEKELRQLHLAVRERDHDLERLRGVLSANEATMQSMESLLRAKGLEVEQLSATCQNLQWLKEEMETKFSHWQKEQESVVQQLQTSLHDRNKEVEDLSATLLCKLGPGQSEIAEELCQRLQRKERMLQDLLSDRNKQAVEYEMEIQGLLQSMSTREQESQAAAEKMVQALMERNSELQALRQYLGGKDFMVSQAFDSNRPAEVTSISPHLGEQTDRGSMHIPSRDDSTSLTARGDTSIPRSSLGDLDTIAGLEKELSNAKEELELMAKKERESRMELSALQSMMAVQEEELQVQAADMESLTRNMQIKEDLIKDLQMQLVDPEDIPAMERLTQEVLLLREKVASVESQGQEASGNRRQQLLLMLEGLVDERSRLNEALQAERQLYSSLVKFHAHPESSERDRTLQVELEGAQVLRGRLEEVLGRSLERLSRLESLAAIGGAAAGDDTEDASTEFTDSIEEEAAHKSHQQLIKVALEKSLAAVETQKVSLPPPSPTGGDSNRALQEEILHLRAEIHQHLEEKRKAEGELKELKAQIEEAGFSSVAHIRNTMLSLCLENAELKEQMGEATSDGWEVEEDKEKGEVMVETVVAKGGLNENSLQAEFRKLQGKLKNAHNIISLLKEQLVLSSKEGNSTSSPELLVHLAKEIDRMNAELVCSPGKHQCQEVESVTARPCPRPRSLDLGAALTVDALQLGNQPQARDPGPQSEFSLPGSTKHLRSQLAQCRQRYQDLQEKLLISEATVFAQANQLEKYRVMFSETLVKQDSKQVQVDLQDLGYETCGRSENEAEREESTSPECEEHDSLGETVLMEGLCSEQGPLGSTLASPPRRKPLESQLGKQEELQAYGKSEDISVLRKDIKDLKAQLQNASKVIQNLKSRVRSLSVTSDYSSSLERPRKLKALGTLEGSSPHSVTDEDEGWLSDGTGAFYPPGLQAKKDLESLIQRVSQLEAQLPKTGTEGKLAEELRSASWPGKYDSLIQDQARELSYLRQKIREGRGICYLLTQHSKDTVKSFEDLLRSNDIDYYLGQSFREQLAQGSQLTERLTSKLSTKDHKCEKDQAALEPLALRLSRELQEKEKVIEVLQAKLDARSLTPSSSRALSDSHRSPSSSSFLSDELEACSDMDVASEYTHYEEKKASPGHSDSIHHSSHSAVLSSKPSATSASQGVKAEPSSNPISLPAPRKAPQEASQAHPGVTTVHPACPATLQSNHLEASSSQYLNRAGPHSPPRGTVDLSRIPEPGYLGSSGQWDMMRPQKGSISGDLSSGSSMYQLNSKPTGADLLEEHLGEIRNLRQRLEESICINDRLREQLEHRLSSTARGSGSTSNFYSPGLESTPQLYSENRVLREENRSLQAQLSHVSRERSQETECLREALLTSRSRLQELEMELEHQKVGRQQLLQDLKEKQQEILHFQEERLSLHEKDSKLQQKLALLQQQCEEKQQLFESLQSEVQIYEALYGSSRKGLKAYTWDACHQVPLSSDLSHLVAEIRALRGQLEQSIQVNNCLRVQLKQQLDGGASKAGLSPSFPVSPDPGSKQPLFQDSVASPPVRDVGMNSPAVVFPSSSSAAPGSETTTFNRTNELDLDASPGIKNPPKLEGDATDGSFANKHGRHVIGHIDDYSALKQQIGEGRLLVKKIASLTISACNLPGLEAPGTEVMGSKGIQELQSSTNALHHRLEEAASLLTMFWRAALPSSDGSALHGKSGESMKRELLELKTKLSKQESLLQSTAECLKTANQQKESMEQFIFSQLTRTHDVLKKARTNLEEPCKKRSHQRSLKQQAGRACPAFAQLPVC</sequence>
<protein>
    <submittedName>
        <fullName evidence="2">Myomegalin isoform X26</fullName>
    </submittedName>
</protein>
<reference evidence="2" key="1">
    <citation type="submission" date="2025-08" db="UniProtKB">
        <authorList>
            <consortium name="RefSeq"/>
        </authorList>
    </citation>
    <scope>IDENTIFICATION</scope>
    <source>
        <tissue evidence="2">Blood</tissue>
    </source>
</reference>
<proteinExistence type="predicted"/>
<dbReference type="Proteomes" id="UP001732780">
    <property type="component" value="Chromosome 9"/>
</dbReference>
<dbReference type="RefSeq" id="XP_074226412.1">
    <property type="nucleotide sequence ID" value="XM_074370311.1"/>
</dbReference>
<gene>
    <name evidence="2" type="primary">PDE4DIP</name>
</gene>
<name>A0AC58QVV6_CAMBA</name>
<organism evidence="1 2">
    <name type="scientific">Camelus bactrianus</name>
    <name type="common">Bactrian camel</name>
    <dbReference type="NCBI Taxonomy" id="9837"/>
    <lineage>
        <taxon>Eukaryota</taxon>
        <taxon>Metazoa</taxon>
        <taxon>Chordata</taxon>
        <taxon>Craniata</taxon>
        <taxon>Vertebrata</taxon>
        <taxon>Euteleostomi</taxon>
        <taxon>Mammalia</taxon>
        <taxon>Eutheria</taxon>
        <taxon>Laurasiatheria</taxon>
        <taxon>Artiodactyla</taxon>
        <taxon>Tylopoda</taxon>
        <taxon>Camelidae</taxon>
        <taxon>Camelus</taxon>
    </lineage>
</organism>
<evidence type="ECO:0000313" key="1">
    <source>
        <dbReference type="Proteomes" id="UP001732780"/>
    </source>
</evidence>
<evidence type="ECO:0000313" key="2">
    <source>
        <dbReference type="RefSeq" id="XP_074226412.1"/>
    </source>
</evidence>
<accession>A0AC58QVV6</accession>
<keyword evidence="1" id="KW-1185">Reference proteome</keyword>